<organism evidence="2 3">
    <name type="scientific">Streptomyces xiangluensis</name>
    <dbReference type="NCBI Taxonomy" id="2665720"/>
    <lineage>
        <taxon>Bacteria</taxon>
        <taxon>Bacillati</taxon>
        <taxon>Actinomycetota</taxon>
        <taxon>Actinomycetes</taxon>
        <taxon>Kitasatosporales</taxon>
        <taxon>Streptomycetaceae</taxon>
        <taxon>Streptomyces</taxon>
    </lineage>
</organism>
<comment type="caution">
    <text evidence="2">The sequence shown here is derived from an EMBL/GenBank/DDBJ whole genome shotgun (WGS) entry which is preliminary data.</text>
</comment>
<proteinExistence type="predicted"/>
<dbReference type="EMBL" id="JBHSFG010000029">
    <property type="protein sequence ID" value="MFC4466698.1"/>
    <property type="molecule type" value="Genomic_DNA"/>
</dbReference>
<dbReference type="RefSeq" id="WP_386343333.1">
    <property type="nucleotide sequence ID" value="NZ_JBHSFG010000029.1"/>
</dbReference>
<evidence type="ECO:0000256" key="1">
    <source>
        <dbReference type="SAM" id="MobiDB-lite"/>
    </source>
</evidence>
<gene>
    <name evidence="2" type="ORF">ACFPH6_19560</name>
</gene>
<evidence type="ECO:0000313" key="2">
    <source>
        <dbReference type="EMBL" id="MFC4466698.1"/>
    </source>
</evidence>
<accession>A0ABV8YS68</accession>
<reference evidence="3" key="1">
    <citation type="journal article" date="2019" name="Int. J. Syst. Evol. Microbiol.">
        <title>The Global Catalogue of Microorganisms (GCM) 10K type strain sequencing project: providing services to taxonomists for standard genome sequencing and annotation.</title>
        <authorList>
            <consortium name="The Broad Institute Genomics Platform"/>
            <consortium name="The Broad Institute Genome Sequencing Center for Infectious Disease"/>
            <person name="Wu L."/>
            <person name="Ma J."/>
        </authorList>
    </citation>
    <scope>NUCLEOTIDE SEQUENCE [LARGE SCALE GENOMIC DNA]</scope>
    <source>
        <strain evidence="3">DT43</strain>
    </source>
</reference>
<feature type="region of interest" description="Disordered" evidence="1">
    <location>
        <begin position="58"/>
        <end position="89"/>
    </location>
</feature>
<keyword evidence="3" id="KW-1185">Reference proteome</keyword>
<evidence type="ECO:0000313" key="3">
    <source>
        <dbReference type="Proteomes" id="UP001596012"/>
    </source>
</evidence>
<dbReference type="Proteomes" id="UP001596012">
    <property type="component" value="Unassembled WGS sequence"/>
</dbReference>
<name>A0ABV8YS68_9ACTN</name>
<sequence>MSGYYNGGDDDGLTVGMTEFARRLDDARGEFVESGEPFGVDSVSPVVRALTAALAGVDVSPVPPVAETPVQARSGAREPGWSAQRGRRA</sequence>
<protein>
    <submittedName>
        <fullName evidence="2">Uncharacterized protein</fullName>
    </submittedName>
</protein>